<evidence type="ECO:0000256" key="1">
    <source>
        <dbReference type="SAM" id="MobiDB-lite"/>
    </source>
</evidence>
<keyword evidence="2" id="KW-1133">Transmembrane helix</keyword>
<evidence type="ECO:0000313" key="4">
    <source>
        <dbReference type="Proteomes" id="UP000283210"/>
    </source>
</evidence>
<dbReference type="EMBL" id="CM012443">
    <property type="protein sequence ID" value="RVE71080.1"/>
    <property type="molecule type" value="Genomic_DNA"/>
</dbReference>
<keyword evidence="2" id="KW-0472">Membrane</keyword>
<evidence type="ECO:0000256" key="2">
    <source>
        <dbReference type="SAM" id="Phobius"/>
    </source>
</evidence>
<reference evidence="3 4" key="2">
    <citation type="submission" date="2019-01" db="EMBL/GenBank/DDBJ databases">
        <title>A chromosome length genome reference of the Java medaka (oryzias javanicus).</title>
        <authorList>
            <person name="Herpin A."/>
            <person name="Takehana Y."/>
            <person name="Naruse K."/>
            <person name="Ansai S."/>
            <person name="Kawaguchi M."/>
        </authorList>
    </citation>
    <scope>NUCLEOTIDE SEQUENCE [LARGE SCALE GENOMIC DNA]</scope>
    <source>
        <strain evidence="3">RS831</strain>
        <tissue evidence="3">Whole body</tissue>
    </source>
</reference>
<protein>
    <recommendedName>
        <fullName evidence="5">Mid2 domain-containing protein</fullName>
    </recommendedName>
</protein>
<evidence type="ECO:0008006" key="5">
    <source>
        <dbReference type="Google" id="ProtNLM"/>
    </source>
</evidence>
<sequence>MITLYATTGDLLGRGIKSSVQQTAVLSSPERAITNDVTLTPKPTFKPSSKRTFESTTTSSSAKSRTNTAALQTSATHPPGKNTGMIAGIIAAGIVAACIIVGVMFLRWKRTSARKRQNEEILTHPEDGVNYVSIRFSKKTNNRRQVPGDAVTYSTVKVSSSSSAHGHTDSESLYVSIY</sequence>
<reference evidence="3 4" key="1">
    <citation type="submission" date="2018-11" db="EMBL/GenBank/DDBJ databases">
        <authorList>
            <person name="Lopez-Roques C."/>
            <person name="Donnadieu C."/>
            <person name="Bouchez O."/>
            <person name="Klopp C."/>
            <person name="Cabau C."/>
            <person name="Zahm M."/>
        </authorList>
    </citation>
    <scope>NUCLEOTIDE SEQUENCE [LARGE SCALE GENOMIC DNA]</scope>
    <source>
        <strain evidence="3">RS831</strain>
        <tissue evidence="3">Whole body</tissue>
    </source>
</reference>
<feature type="transmembrane region" description="Helical" evidence="2">
    <location>
        <begin position="85"/>
        <end position="106"/>
    </location>
</feature>
<accession>A0A3S2UHI4</accession>
<keyword evidence="4" id="KW-1185">Reference proteome</keyword>
<proteinExistence type="predicted"/>
<organism evidence="3 4">
    <name type="scientific">Oryzias javanicus</name>
    <name type="common">Javanese ricefish</name>
    <name type="synonym">Aplocheilus javanicus</name>
    <dbReference type="NCBI Taxonomy" id="123683"/>
    <lineage>
        <taxon>Eukaryota</taxon>
        <taxon>Metazoa</taxon>
        <taxon>Chordata</taxon>
        <taxon>Craniata</taxon>
        <taxon>Vertebrata</taxon>
        <taxon>Euteleostomi</taxon>
        <taxon>Actinopterygii</taxon>
        <taxon>Neopterygii</taxon>
        <taxon>Teleostei</taxon>
        <taxon>Neoteleostei</taxon>
        <taxon>Acanthomorphata</taxon>
        <taxon>Ovalentaria</taxon>
        <taxon>Atherinomorphae</taxon>
        <taxon>Beloniformes</taxon>
        <taxon>Adrianichthyidae</taxon>
        <taxon>Oryziinae</taxon>
        <taxon>Oryzias</taxon>
    </lineage>
</organism>
<dbReference type="AlphaFoldDB" id="A0A3S2UHI4"/>
<evidence type="ECO:0000313" key="3">
    <source>
        <dbReference type="EMBL" id="RVE71080.1"/>
    </source>
</evidence>
<name>A0A3S2UHI4_ORYJA</name>
<gene>
    <name evidence="3" type="ORF">OJAV_G00070910</name>
</gene>
<feature type="region of interest" description="Disordered" evidence="1">
    <location>
        <begin position="38"/>
        <end position="77"/>
    </location>
</feature>
<feature type="compositionally biased region" description="Low complexity" evidence="1">
    <location>
        <begin position="54"/>
        <end position="69"/>
    </location>
</feature>
<dbReference type="Proteomes" id="UP000283210">
    <property type="component" value="Chromosome 7"/>
</dbReference>
<keyword evidence="2" id="KW-0812">Transmembrane</keyword>